<dbReference type="InterPro" id="IPR011012">
    <property type="entry name" value="Longin-like_dom_sf"/>
</dbReference>
<comment type="subcellular location">
    <subcellularLocation>
        <location evidence="3">Endomembrane system</location>
        <topology evidence="3">Single-pass type IV membrane protein</topology>
    </subcellularLocation>
</comment>
<keyword evidence="4" id="KW-0812">Transmembrane</keyword>
<evidence type="ECO:0000256" key="1">
    <source>
        <dbReference type="ARBA" id="ARBA00008025"/>
    </source>
</evidence>
<keyword evidence="4" id="KW-1133">Transmembrane helix</keyword>
<name>A0ABQ9YFB0_9EUKA</name>
<comment type="caution">
    <text evidence="6">The sequence shown here is derived from an EMBL/GenBank/DDBJ whole genome shotgun (WGS) entry which is preliminary data.</text>
</comment>
<evidence type="ECO:0000313" key="7">
    <source>
        <dbReference type="Proteomes" id="UP001281761"/>
    </source>
</evidence>
<dbReference type="PROSITE" id="PS50859">
    <property type="entry name" value="LONGIN"/>
    <property type="match status" value="1"/>
</dbReference>
<gene>
    <name evidence="6" type="ORF">BLNAU_2698</name>
</gene>
<accession>A0ABQ9YFB0</accession>
<evidence type="ECO:0000256" key="4">
    <source>
        <dbReference type="SAM" id="Phobius"/>
    </source>
</evidence>
<reference evidence="6 7" key="1">
    <citation type="journal article" date="2022" name="bioRxiv">
        <title>Genomics of Preaxostyla Flagellates Illuminates Evolutionary Transitions and the Path Towards Mitochondrial Loss.</title>
        <authorList>
            <person name="Novak L.V.F."/>
            <person name="Treitli S.C."/>
            <person name="Pyrih J."/>
            <person name="Halakuc P."/>
            <person name="Pipaliya S.V."/>
            <person name="Vacek V."/>
            <person name="Brzon O."/>
            <person name="Soukal P."/>
            <person name="Eme L."/>
            <person name="Dacks J.B."/>
            <person name="Karnkowska A."/>
            <person name="Elias M."/>
            <person name="Hampl V."/>
        </authorList>
    </citation>
    <scope>NUCLEOTIDE SEQUENCE [LARGE SCALE GENOMIC DNA]</scope>
    <source>
        <strain evidence="6">NAU3</strain>
        <tissue evidence="6">Gut</tissue>
    </source>
</reference>
<dbReference type="SMART" id="SM01270">
    <property type="entry name" value="Longin"/>
    <property type="match status" value="1"/>
</dbReference>
<dbReference type="SUPFAM" id="SSF64356">
    <property type="entry name" value="SNARE-like"/>
    <property type="match status" value="1"/>
</dbReference>
<evidence type="ECO:0000256" key="2">
    <source>
        <dbReference type="ARBA" id="ARBA00023136"/>
    </source>
</evidence>
<comment type="similarity">
    <text evidence="1">Belongs to the synaptobrevin family.</text>
</comment>
<dbReference type="EMBL" id="JARBJD010000011">
    <property type="protein sequence ID" value="KAK2962455.1"/>
    <property type="molecule type" value="Genomic_DNA"/>
</dbReference>
<keyword evidence="7" id="KW-1185">Reference proteome</keyword>
<sequence>MALCYTFIGSGSNCFVDASTKPGNFPIVSRKLMIKSPNAEGKQSYTYDLFAFHFIVSGPLFILCVSDRGFDRRVAFAMIQRIQKEFQEKFGFFTPQTDTRTFTPFKSRLYELMEEYSNETHDHLKEMHREMRGARISMEEPIDYILSRQERIDLQLDRKVDLVEREPLIRATVDKQSKPFYKSAIFWLCVLATLLVILIIVIICLCGGFSFKYCI</sequence>
<keyword evidence="2 4" id="KW-0472">Membrane</keyword>
<proteinExistence type="inferred from homology"/>
<feature type="domain" description="Longin" evidence="5">
    <location>
        <begin position="36"/>
        <end position="120"/>
    </location>
</feature>
<dbReference type="Gene3D" id="3.30.450.50">
    <property type="entry name" value="Longin domain"/>
    <property type="match status" value="1"/>
</dbReference>
<dbReference type="InterPro" id="IPR051097">
    <property type="entry name" value="Synaptobrevin-like_transport"/>
</dbReference>
<evidence type="ECO:0000259" key="5">
    <source>
        <dbReference type="PROSITE" id="PS50859"/>
    </source>
</evidence>
<evidence type="ECO:0000256" key="3">
    <source>
        <dbReference type="ARBA" id="ARBA00046280"/>
    </source>
</evidence>
<dbReference type="InterPro" id="IPR010908">
    <property type="entry name" value="Longin_dom"/>
</dbReference>
<dbReference type="CDD" id="cd14824">
    <property type="entry name" value="Longin"/>
    <property type="match status" value="1"/>
</dbReference>
<evidence type="ECO:0000313" key="6">
    <source>
        <dbReference type="EMBL" id="KAK2962455.1"/>
    </source>
</evidence>
<protein>
    <submittedName>
        <fullName evidence="6">Vesicle-associated membrane protein 7A</fullName>
    </submittedName>
</protein>
<dbReference type="PANTHER" id="PTHR21136:SF168">
    <property type="entry name" value="VESICLE-ASSOCIATED MEMBRANE PROTEIN 9"/>
    <property type="match status" value="1"/>
</dbReference>
<organism evidence="6 7">
    <name type="scientific">Blattamonas nauphoetae</name>
    <dbReference type="NCBI Taxonomy" id="2049346"/>
    <lineage>
        <taxon>Eukaryota</taxon>
        <taxon>Metamonada</taxon>
        <taxon>Preaxostyla</taxon>
        <taxon>Oxymonadida</taxon>
        <taxon>Blattamonas</taxon>
    </lineage>
</organism>
<dbReference type="PANTHER" id="PTHR21136">
    <property type="entry name" value="SNARE PROTEINS"/>
    <property type="match status" value="1"/>
</dbReference>
<feature type="transmembrane region" description="Helical" evidence="4">
    <location>
        <begin position="185"/>
        <end position="211"/>
    </location>
</feature>
<dbReference type="Pfam" id="PF13774">
    <property type="entry name" value="Longin"/>
    <property type="match status" value="1"/>
</dbReference>
<dbReference type="Proteomes" id="UP001281761">
    <property type="component" value="Unassembled WGS sequence"/>
</dbReference>
<feature type="transmembrane region" description="Helical" evidence="4">
    <location>
        <begin position="45"/>
        <end position="65"/>
    </location>
</feature>